<dbReference type="AlphaFoldDB" id="A0A8X7WKI0"/>
<evidence type="ECO:0000256" key="1">
    <source>
        <dbReference type="SAM" id="MobiDB-lite"/>
    </source>
</evidence>
<dbReference type="EMBL" id="JAAMPC010000001">
    <property type="protein sequence ID" value="KAG2331097.1"/>
    <property type="molecule type" value="Genomic_DNA"/>
</dbReference>
<feature type="domain" description="MATH" evidence="2">
    <location>
        <begin position="403"/>
        <end position="527"/>
    </location>
</feature>
<dbReference type="PANTHER" id="PTHR46162">
    <property type="entry name" value="TRAF-LIKE FAMILY PROTEIN"/>
    <property type="match status" value="1"/>
</dbReference>
<feature type="region of interest" description="Disordered" evidence="1">
    <location>
        <begin position="182"/>
        <end position="202"/>
    </location>
</feature>
<gene>
    <name evidence="3" type="ORF">Bca52824_002277</name>
</gene>
<keyword evidence="4" id="KW-1185">Reference proteome</keyword>
<protein>
    <recommendedName>
        <fullName evidence="2">MATH domain-containing protein</fullName>
    </recommendedName>
</protein>
<dbReference type="Proteomes" id="UP000886595">
    <property type="component" value="Unassembled WGS sequence"/>
</dbReference>
<dbReference type="CDD" id="cd00121">
    <property type="entry name" value="MATH"/>
    <property type="match status" value="2"/>
</dbReference>
<organism evidence="3 4">
    <name type="scientific">Brassica carinata</name>
    <name type="common">Ethiopian mustard</name>
    <name type="synonym">Abyssinian cabbage</name>
    <dbReference type="NCBI Taxonomy" id="52824"/>
    <lineage>
        <taxon>Eukaryota</taxon>
        <taxon>Viridiplantae</taxon>
        <taxon>Streptophyta</taxon>
        <taxon>Embryophyta</taxon>
        <taxon>Tracheophyta</taxon>
        <taxon>Spermatophyta</taxon>
        <taxon>Magnoliopsida</taxon>
        <taxon>eudicotyledons</taxon>
        <taxon>Gunneridae</taxon>
        <taxon>Pentapetalae</taxon>
        <taxon>rosids</taxon>
        <taxon>malvids</taxon>
        <taxon>Brassicales</taxon>
        <taxon>Brassicaceae</taxon>
        <taxon>Brassiceae</taxon>
        <taxon>Brassica</taxon>
    </lineage>
</organism>
<dbReference type="PROSITE" id="PS50144">
    <property type="entry name" value="MATH"/>
    <property type="match status" value="2"/>
</dbReference>
<dbReference type="PANTHER" id="PTHR46162:SF23">
    <property type="entry name" value="MATH DOMAIN-CONTAINING PROTEIN"/>
    <property type="match status" value="1"/>
</dbReference>
<reference evidence="3 4" key="1">
    <citation type="submission" date="2020-02" db="EMBL/GenBank/DDBJ databases">
        <authorList>
            <person name="Ma Q."/>
            <person name="Huang Y."/>
            <person name="Song X."/>
            <person name="Pei D."/>
        </authorList>
    </citation>
    <scope>NUCLEOTIDE SEQUENCE [LARGE SCALE GENOMIC DNA]</scope>
    <source>
        <strain evidence="3">Sxm20200214</strain>
        <tissue evidence="3">Leaf</tissue>
    </source>
</reference>
<feature type="domain" description="MATH" evidence="2">
    <location>
        <begin position="260"/>
        <end position="381"/>
    </location>
</feature>
<proteinExistence type="predicted"/>
<evidence type="ECO:0000259" key="2">
    <source>
        <dbReference type="PROSITE" id="PS50144"/>
    </source>
</evidence>
<accession>A0A8X7WKI0</accession>
<dbReference type="Pfam" id="PF22486">
    <property type="entry name" value="MATH_2"/>
    <property type="match status" value="2"/>
</dbReference>
<name>A0A8X7WKI0_BRACI</name>
<dbReference type="InterPro" id="IPR008974">
    <property type="entry name" value="TRAF-like"/>
</dbReference>
<evidence type="ECO:0000313" key="4">
    <source>
        <dbReference type="Proteomes" id="UP000886595"/>
    </source>
</evidence>
<evidence type="ECO:0000313" key="3">
    <source>
        <dbReference type="EMBL" id="KAG2331097.1"/>
    </source>
</evidence>
<dbReference type="SMART" id="SM00061">
    <property type="entry name" value="MATH"/>
    <property type="match status" value="2"/>
</dbReference>
<sequence length="536" mass="60529">MLSGPVLSLTPGDILHSLSKNLCLKLFHQLTSVDRILETSNEESSGSSSSLIDDNNKATRKRSPGFMPHWLEDAHPILSKSGIEDAIMASRQHKTSAPETLLYKLKGDLCVVTELSIHPFQAFFQPGTPIYSSHYGRFRFGHLDKNIQDLKEYEIPVENKYVWTYTSQEFPMAQTVQVVAENHSSKPAGSQTPPPAVEGTGPMNDVPSLAQLGLVGLDPPSHCTHCPHCFQTIPPSLMAGYSCSHAPFLMMVQEFKKNHTNSHLFKIDNFSLLGKYEVKEIYSSVFDLCGRNWKIIVNYDEVTEHVSISLENQDPVDVELKYQVYVVSQLKAVWYPRANVKWGFSASSEPIAKGITNLMSLNDLKKKGFLIEDCCMFGATLPDQKTESPGTAESFSLIEKPLNNKVTWMMTKFSSFDPEMAHQSNEFIVGNRKWRIEVHPRGYEGVKGESFSVFLVEEGHINNAPKTKTFAKYKLRVLDQVNRNHVEATGSWWFDKEYDNGFDEFMPLSKLCEPYLVKDKLYVGVEFEVISVAKYV</sequence>
<dbReference type="OrthoDB" id="1883087at2759"/>
<feature type="compositionally biased region" description="Low complexity" evidence="1">
    <location>
        <begin position="38"/>
        <end position="50"/>
    </location>
</feature>
<comment type="caution">
    <text evidence="3">The sequence shown here is derived from an EMBL/GenBank/DDBJ whole genome shotgun (WGS) entry which is preliminary data.</text>
</comment>
<feature type="region of interest" description="Disordered" evidence="1">
    <location>
        <begin position="38"/>
        <end position="68"/>
    </location>
</feature>
<dbReference type="SUPFAM" id="SSF49599">
    <property type="entry name" value="TRAF domain-like"/>
    <property type="match status" value="2"/>
</dbReference>
<dbReference type="Gene3D" id="2.60.210.10">
    <property type="entry name" value="Apoptosis, Tumor Necrosis Factor Receptor Associated Protein 2, Chain A"/>
    <property type="match status" value="2"/>
</dbReference>
<dbReference type="InterPro" id="IPR002083">
    <property type="entry name" value="MATH/TRAF_dom"/>
</dbReference>